<dbReference type="EC" id="2.3.2.27" evidence="4"/>
<dbReference type="Gene3D" id="3.90.180.10">
    <property type="entry name" value="Medium-chain alcohol dehydrogenases, catalytic domain"/>
    <property type="match status" value="1"/>
</dbReference>
<dbReference type="Pfam" id="PF12906">
    <property type="entry name" value="RINGv"/>
    <property type="match status" value="1"/>
</dbReference>
<dbReference type="InterPro" id="IPR036291">
    <property type="entry name" value="NAD(P)-bd_dom_sf"/>
</dbReference>
<evidence type="ECO:0000256" key="8">
    <source>
        <dbReference type="ARBA" id="ARBA00022771"/>
    </source>
</evidence>
<dbReference type="SMART" id="SM00744">
    <property type="entry name" value="RINGv"/>
    <property type="match status" value="1"/>
</dbReference>
<evidence type="ECO:0000256" key="3">
    <source>
        <dbReference type="ARBA" id="ARBA00004906"/>
    </source>
</evidence>
<dbReference type="Pfam" id="PF08240">
    <property type="entry name" value="ADH_N"/>
    <property type="match status" value="1"/>
</dbReference>
<keyword evidence="8" id="KW-0863">Zinc-finger</keyword>
<evidence type="ECO:0000313" key="18">
    <source>
        <dbReference type="Proteomes" id="UP000266239"/>
    </source>
</evidence>
<reference evidence="17 18" key="1">
    <citation type="submission" date="2018-08" db="EMBL/GenBank/DDBJ databases">
        <title>Aphanomyces genome sequencing and annotation.</title>
        <authorList>
            <person name="Minardi D."/>
            <person name="Oidtmann B."/>
            <person name="Van Der Giezen M."/>
            <person name="Studholme D.J."/>
        </authorList>
    </citation>
    <scope>NUCLEOTIDE SEQUENCE [LARGE SCALE GENOMIC DNA]</scope>
    <source>
        <strain evidence="17 18">Yx</strain>
    </source>
</reference>
<dbReference type="InterPro" id="IPR020843">
    <property type="entry name" value="ER"/>
</dbReference>
<evidence type="ECO:0000256" key="4">
    <source>
        <dbReference type="ARBA" id="ARBA00012483"/>
    </source>
</evidence>
<feature type="transmembrane region" description="Helical" evidence="14">
    <location>
        <begin position="975"/>
        <end position="999"/>
    </location>
</feature>
<sequence>MTTPTTMHALVYSTYGDASALSMKQIPVPVPTANDVLVKVAATSVNKGDQVILGGTPFMVRLATGHVFKPAPDTVIGSDFAGTVHAVGAAVTKFHVGDEVYGQVNFTTGRGSFAEFVCMSQSDTLWLKPTNLTFAEAATMPCAGQTALQTVRDDGGVTAGSKVVINGASGGVGSFAVQIAKALGAHVTAVCSQTNAGAARQLGADDVVDYQSQDFVQKCQGQADVHVDYAGSRTMRDNCKVLTQHGTYVTAGGPPETFMGRMACFLALKPFVSQRLVLGMLKPSQALLESLKELAEAGHVRPRVTAQFDLGHAADAFRLFEQGHVEGKIVCNGSIRHVHSDCLIHWLTFSKRDACDLCSHTFLFRQVYAHGCPDVIPFHEVALSSIWLVSRRTSEYLRLVAILMLWVVVTPYCLNWFYRLRSPSLAVIRFMDRIQHMDTVVDDIFHGLVLMVTVVLSAFYLVCIAEDIQLESNRFHRDDLIASGWHIDEHEPEGESDDEGDDHDDHIGLAAPPGPPLRRIPLREADHMPADAVPPARNPPPEPPVLHHHHHHPHDHAADDADWLWDVMGFQAHSTVALRNVLFFLVTSSAFLVLFVNVPHTFGSLYLSATAATTLGGGIFPSSVLPHAIRTIMDAAKEAARTRGDCLQLVDFIQCWTSYVVWGSGLFLWRYLRAWIPKRRDPHIGSVFGPLMWALSCLCAAAKLTTHLVLKVFVLPVVIGIAVDVATLPLFHATAMHRLSFAVHHMLAAYAAHWVLGMSFIHFISVAVLQLREVLHPDILTGVLYPHDPHQYKFKAILAGNAPTQYLSMAVATFKYAMFVPILVSAPVYLATWWLPAWVFPLDVHLSYLFAIGQVPLELAIAHINVQDSLDHFAPTIGHLQTKWMAVVCRWLGLVEFLLPRVPALVPGDRDVILTLPDLVFDPLDDPHHPQQRGEQPAPYGFRRREWPKAGALDTARMEYALLPRTSPSFVLARLVLLCLLWWGCMVAALVAVTLGPLVVGRRATALVDRFLGGGHDPISLAMGVVVLFMWMYAAEVCRVLMLPQQHVHPALRQAGYGVHGLTILGLIKVAAVYLVGLPYLIGAIVSLLLPTSTWPSFFELTCFGFVVLQYGLYWACCLIPWDQGSVLDSLCVAMNQIQFHVIASDEGVVVEGDDVAHKCLDFAAFEANVVWPLARVLVAGLALPLACSVVYQLWFQGVLHLTHVHVFRAAFLTQVVGLLVVGLQSEAAGRWFQGLRDAIRDELYLVGRELRDYDPTKQQRAK</sequence>
<dbReference type="GO" id="GO:0016491">
    <property type="term" value="F:oxidoreductase activity"/>
    <property type="evidence" value="ECO:0007669"/>
    <property type="project" value="InterPro"/>
</dbReference>
<dbReference type="EMBL" id="QUTA01006379">
    <property type="protein sequence ID" value="RHY11394.1"/>
    <property type="molecule type" value="Genomic_DNA"/>
</dbReference>
<feature type="transmembrane region" description="Helical" evidence="14">
    <location>
        <begin position="847"/>
        <end position="866"/>
    </location>
</feature>
<comment type="subcellular location">
    <subcellularLocation>
        <location evidence="2">Membrane</location>
        <topology evidence="2">Multi-pass membrane protein</topology>
    </subcellularLocation>
</comment>
<dbReference type="GO" id="GO:0061630">
    <property type="term" value="F:ubiquitin protein ligase activity"/>
    <property type="evidence" value="ECO:0007669"/>
    <property type="project" value="UniProtKB-EC"/>
</dbReference>
<dbReference type="Pfam" id="PF13602">
    <property type="entry name" value="ADH_zinc_N_2"/>
    <property type="match status" value="1"/>
</dbReference>
<keyword evidence="11 14" id="KW-1133">Transmembrane helix</keyword>
<keyword evidence="12 14" id="KW-0472">Membrane</keyword>
<organism evidence="17 18">
    <name type="scientific">Aphanomyces astaci</name>
    <name type="common">Crayfish plague agent</name>
    <dbReference type="NCBI Taxonomy" id="112090"/>
    <lineage>
        <taxon>Eukaryota</taxon>
        <taxon>Sar</taxon>
        <taxon>Stramenopiles</taxon>
        <taxon>Oomycota</taxon>
        <taxon>Saprolegniomycetes</taxon>
        <taxon>Saprolegniales</taxon>
        <taxon>Verrucalvaceae</taxon>
        <taxon>Aphanomyces</taxon>
    </lineage>
</organism>
<dbReference type="PANTHER" id="PTHR13145">
    <property type="entry name" value="SSM4 PROTEIN"/>
    <property type="match status" value="1"/>
</dbReference>
<evidence type="ECO:0000256" key="14">
    <source>
        <dbReference type="SAM" id="Phobius"/>
    </source>
</evidence>
<dbReference type="PANTHER" id="PTHR13145:SF0">
    <property type="entry name" value="E3 UBIQUITIN-PROTEIN LIGASE MARCHF6"/>
    <property type="match status" value="1"/>
</dbReference>
<feature type="transmembrane region" description="Helical" evidence="14">
    <location>
        <begin position="684"/>
        <end position="701"/>
    </location>
</feature>
<evidence type="ECO:0000256" key="1">
    <source>
        <dbReference type="ARBA" id="ARBA00000900"/>
    </source>
</evidence>
<evidence type="ECO:0000256" key="11">
    <source>
        <dbReference type="ARBA" id="ARBA00022989"/>
    </source>
</evidence>
<comment type="catalytic activity">
    <reaction evidence="1">
        <text>S-ubiquitinyl-[E2 ubiquitin-conjugating enzyme]-L-cysteine + [acceptor protein]-L-lysine = [E2 ubiquitin-conjugating enzyme]-L-cysteine + N(6)-ubiquitinyl-[acceptor protein]-L-lysine.</text>
        <dbReference type="EC" id="2.3.2.27"/>
    </reaction>
</comment>
<dbReference type="InterPro" id="IPR011032">
    <property type="entry name" value="GroES-like_sf"/>
</dbReference>
<comment type="pathway">
    <text evidence="3">Protein modification; protein ubiquitination.</text>
</comment>
<feature type="transmembrane region" description="Helical" evidence="14">
    <location>
        <begin position="605"/>
        <end position="629"/>
    </location>
</feature>
<feature type="transmembrane region" description="Helical" evidence="14">
    <location>
        <begin position="708"/>
        <end position="731"/>
    </location>
</feature>
<feature type="transmembrane region" description="Helical" evidence="14">
    <location>
        <begin position="581"/>
        <end position="599"/>
    </location>
</feature>
<feature type="region of interest" description="Disordered" evidence="13">
    <location>
        <begin position="489"/>
        <end position="554"/>
    </location>
</feature>
<dbReference type="Gene3D" id="3.40.50.720">
    <property type="entry name" value="NAD(P)-binding Rossmann-like Domain"/>
    <property type="match status" value="1"/>
</dbReference>
<evidence type="ECO:0000256" key="7">
    <source>
        <dbReference type="ARBA" id="ARBA00022723"/>
    </source>
</evidence>
<protein>
    <recommendedName>
        <fullName evidence="4">RING-type E3 ubiquitin transferase</fullName>
        <ecNumber evidence="4">2.3.2.27</ecNumber>
    </recommendedName>
</protein>
<dbReference type="Proteomes" id="UP000266239">
    <property type="component" value="Unassembled WGS sequence"/>
</dbReference>
<feature type="transmembrane region" description="Helical" evidence="14">
    <location>
        <begin position="1177"/>
        <end position="1195"/>
    </location>
</feature>
<evidence type="ECO:0000256" key="12">
    <source>
        <dbReference type="ARBA" id="ARBA00023136"/>
    </source>
</evidence>
<evidence type="ECO:0000313" key="17">
    <source>
        <dbReference type="EMBL" id="RHY11394.1"/>
    </source>
</evidence>
<evidence type="ECO:0000256" key="13">
    <source>
        <dbReference type="SAM" id="MobiDB-lite"/>
    </source>
</evidence>
<evidence type="ECO:0000256" key="10">
    <source>
        <dbReference type="ARBA" id="ARBA00022833"/>
    </source>
</evidence>
<dbReference type="GO" id="GO:0036503">
    <property type="term" value="P:ERAD pathway"/>
    <property type="evidence" value="ECO:0007669"/>
    <property type="project" value="TreeGrafter"/>
</dbReference>
<evidence type="ECO:0000256" key="2">
    <source>
        <dbReference type="ARBA" id="ARBA00004141"/>
    </source>
</evidence>
<evidence type="ECO:0000256" key="5">
    <source>
        <dbReference type="ARBA" id="ARBA00022679"/>
    </source>
</evidence>
<feature type="transmembrane region" description="Helical" evidence="14">
    <location>
        <begin position="649"/>
        <end position="672"/>
    </location>
</feature>
<comment type="caution">
    <text evidence="17">The sequence shown here is derived from an EMBL/GenBank/DDBJ whole genome shotgun (WGS) entry which is preliminary data.</text>
</comment>
<dbReference type="VEuPathDB" id="FungiDB:H257_06313"/>
<dbReference type="InterPro" id="IPR011016">
    <property type="entry name" value="Znf_RING-CH"/>
</dbReference>
<keyword evidence="6 14" id="KW-0812">Transmembrane</keyword>
<feature type="transmembrane region" description="Helical" evidence="14">
    <location>
        <begin position="444"/>
        <end position="465"/>
    </location>
</feature>
<feature type="domain" description="RING-CH-type" evidence="15">
    <location>
        <begin position="320"/>
        <end position="359"/>
    </location>
</feature>
<feature type="transmembrane region" description="Helical" evidence="14">
    <location>
        <begin position="396"/>
        <end position="418"/>
    </location>
</feature>
<feature type="transmembrane region" description="Helical" evidence="14">
    <location>
        <begin position="1098"/>
        <end position="1120"/>
    </location>
</feature>
<name>A0A397AYP1_APHAT</name>
<dbReference type="SUPFAM" id="SSF51735">
    <property type="entry name" value="NAD(P)-binding Rossmann-fold domains"/>
    <property type="match status" value="1"/>
</dbReference>
<dbReference type="CDD" id="cd08267">
    <property type="entry name" value="MDR1"/>
    <property type="match status" value="1"/>
</dbReference>
<evidence type="ECO:0000259" key="15">
    <source>
        <dbReference type="SMART" id="SM00744"/>
    </source>
</evidence>
<dbReference type="InterPro" id="IPR013083">
    <property type="entry name" value="Znf_RING/FYVE/PHD"/>
</dbReference>
<keyword evidence="9" id="KW-0833">Ubl conjugation pathway</keyword>
<dbReference type="AlphaFoldDB" id="A0A397AYP1"/>
<feature type="transmembrane region" description="Helical" evidence="14">
    <location>
        <begin position="1207"/>
        <end position="1224"/>
    </location>
</feature>
<accession>A0A397AYP1</accession>
<dbReference type="SMART" id="SM00829">
    <property type="entry name" value="PKS_ER"/>
    <property type="match status" value="1"/>
</dbReference>
<feature type="domain" description="Enoyl reductase (ER)" evidence="16">
    <location>
        <begin position="16"/>
        <end position="331"/>
    </location>
</feature>
<evidence type="ECO:0000256" key="6">
    <source>
        <dbReference type="ARBA" id="ARBA00022692"/>
    </source>
</evidence>
<proteinExistence type="predicted"/>
<feature type="transmembrane region" description="Helical" evidence="14">
    <location>
        <begin position="1019"/>
        <end position="1041"/>
    </location>
</feature>
<evidence type="ECO:0000259" key="16">
    <source>
        <dbReference type="SMART" id="SM00829"/>
    </source>
</evidence>
<feature type="transmembrane region" description="Helical" evidence="14">
    <location>
        <begin position="1062"/>
        <end position="1086"/>
    </location>
</feature>
<dbReference type="SUPFAM" id="SSF50129">
    <property type="entry name" value="GroES-like"/>
    <property type="match status" value="1"/>
</dbReference>
<evidence type="ECO:0000256" key="9">
    <source>
        <dbReference type="ARBA" id="ARBA00022786"/>
    </source>
</evidence>
<dbReference type="VEuPathDB" id="FungiDB:H257_06311"/>
<feature type="transmembrane region" description="Helical" evidence="14">
    <location>
        <begin position="816"/>
        <end position="835"/>
    </location>
</feature>
<gene>
    <name evidence="17" type="ORF">DYB25_004659</name>
</gene>
<keyword evidence="10" id="KW-0862">Zinc</keyword>
<feature type="compositionally biased region" description="Acidic residues" evidence="13">
    <location>
        <begin position="490"/>
        <end position="502"/>
    </location>
</feature>
<dbReference type="InterPro" id="IPR013154">
    <property type="entry name" value="ADH-like_N"/>
</dbReference>
<keyword evidence="7" id="KW-0479">Metal-binding</keyword>
<dbReference type="GO" id="GO:0005789">
    <property type="term" value="C:endoplasmic reticulum membrane"/>
    <property type="evidence" value="ECO:0007669"/>
    <property type="project" value="TreeGrafter"/>
</dbReference>
<dbReference type="SUPFAM" id="SSF57850">
    <property type="entry name" value="RING/U-box"/>
    <property type="match status" value="1"/>
</dbReference>
<keyword evidence="5" id="KW-0808">Transferase</keyword>
<feature type="transmembrane region" description="Helical" evidence="14">
    <location>
        <begin position="751"/>
        <end position="771"/>
    </location>
</feature>
<dbReference type="Gene3D" id="3.30.40.10">
    <property type="entry name" value="Zinc/RING finger domain, C3HC4 (zinc finger)"/>
    <property type="match status" value="1"/>
</dbReference>
<dbReference type="GO" id="GO:0008270">
    <property type="term" value="F:zinc ion binding"/>
    <property type="evidence" value="ECO:0007669"/>
    <property type="project" value="UniProtKB-KW"/>
</dbReference>